<dbReference type="PANTHER" id="PTHR46621:SF1">
    <property type="entry name" value="SNRNA-ACTIVATING PROTEIN COMPLEX SUBUNIT 4"/>
    <property type="match status" value="1"/>
</dbReference>
<feature type="domain" description="SANT" evidence="7">
    <location>
        <begin position="298"/>
        <end position="351"/>
    </location>
</feature>
<dbReference type="EMBL" id="ML122260">
    <property type="protein sequence ID" value="RPD61851.1"/>
    <property type="molecule type" value="Genomic_DNA"/>
</dbReference>
<keyword evidence="3" id="KW-0804">Transcription</keyword>
<feature type="domain" description="Myb-like" evidence="6">
    <location>
        <begin position="295"/>
        <end position="345"/>
    </location>
</feature>
<feature type="compositionally biased region" description="Pro residues" evidence="5">
    <location>
        <begin position="449"/>
        <end position="462"/>
    </location>
</feature>
<reference evidence="9" key="1">
    <citation type="journal article" date="2018" name="Genome Biol. Evol.">
        <title>Genomics and development of Lentinus tigrinus, a white-rot wood-decaying mushroom with dimorphic fruiting bodies.</title>
        <authorList>
            <person name="Wu B."/>
            <person name="Xu Z."/>
            <person name="Knudson A."/>
            <person name="Carlson A."/>
            <person name="Chen N."/>
            <person name="Kovaka S."/>
            <person name="LaButti K."/>
            <person name="Lipzen A."/>
            <person name="Pennachio C."/>
            <person name="Riley R."/>
            <person name="Schakwitz W."/>
            <person name="Umezawa K."/>
            <person name="Ohm R.A."/>
            <person name="Grigoriev I.V."/>
            <person name="Nagy L.G."/>
            <person name="Gibbons J."/>
            <person name="Hibbett D."/>
        </authorList>
    </citation>
    <scope>NUCLEOTIDE SEQUENCE [LARGE SCALE GENOMIC DNA]</scope>
    <source>
        <strain evidence="9">ALCF2SS1-6</strain>
    </source>
</reference>
<feature type="domain" description="HTH myb-type" evidence="8">
    <location>
        <begin position="242"/>
        <end position="294"/>
    </location>
</feature>
<evidence type="ECO:0000256" key="2">
    <source>
        <dbReference type="ARBA" id="ARBA00023125"/>
    </source>
</evidence>
<feature type="domain" description="Myb-like" evidence="6">
    <location>
        <begin position="346"/>
        <end position="398"/>
    </location>
</feature>
<gene>
    <name evidence="9" type="ORF">L227DRAFT_523408</name>
</gene>
<dbReference type="PANTHER" id="PTHR46621">
    <property type="entry name" value="SNRNA-ACTIVATING PROTEIN COMPLEX SUBUNIT 4"/>
    <property type="match status" value="1"/>
</dbReference>
<dbReference type="InterPro" id="IPR017884">
    <property type="entry name" value="SANT_dom"/>
</dbReference>
<sequence length="505" mass="56645">MSVATPVDLKDRVPAAVQANKEHQYALKVYTDRLETELKHLDKLLAAVEVSEDEEDEEPIPSGGGYVVIPGAVRPRGPVSIGDLLDESSPFYRDAMRRQTYQEFIEFHPMKAQELDALTDAVRSENYRLHALEAQARGLPPFMPGTGQAVPDFTMNKEGIDWERVAQKVTLANSTVQRSAKECEIRWLGERHPQFINSQWTQSEIARVKQLVATANEGEVDWVEIAKKLGTGRTPVDCLRNAIVRKTHTWTPETDERLLKAVDVYGTGSWGLVARMVSEDATAAQCQNRYTRSLDPELSRGPWTPEEDEQLRRAVDVFGKTWVDVCQYVAGRNSEQCRDRYQEYLNPTLTRGKWTPEQDAALLRAVEQAGEGKWKEVSKLLNNGRTDNMCRTRYNIIVKRTAQGMTPEPEDHADSRESSQAPSTSKRLPPRRTVPPNPEEILILHPESYRPPPASTPVPEPAPNAATSKPKPKPRPRRKQAPVPENTAGSAQPMSRTTETTAEAS</sequence>
<dbReference type="InterPro" id="IPR001005">
    <property type="entry name" value="SANT/Myb"/>
</dbReference>
<dbReference type="Pfam" id="PF00249">
    <property type="entry name" value="Myb_DNA-binding"/>
    <property type="match status" value="3"/>
</dbReference>
<feature type="domain" description="Myb-like" evidence="6">
    <location>
        <begin position="250"/>
        <end position="294"/>
    </location>
</feature>
<evidence type="ECO:0000259" key="8">
    <source>
        <dbReference type="PROSITE" id="PS51294"/>
    </source>
</evidence>
<dbReference type="GO" id="GO:0000978">
    <property type="term" value="F:RNA polymerase II cis-regulatory region sequence-specific DNA binding"/>
    <property type="evidence" value="ECO:0007669"/>
    <property type="project" value="TreeGrafter"/>
</dbReference>
<evidence type="ECO:0000313" key="9">
    <source>
        <dbReference type="EMBL" id="RPD61851.1"/>
    </source>
</evidence>
<evidence type="ECO:0000259" key="7">
    <source>
        <dbReference type="PROSITE" id="PS51293"/>
    </source>
</evidence>
<keyword evidence="4" id="KW-0539">Nucleus</keyword>
<evidence type="ECO:0000256" key="3">
    <source>
        <dbReference type="ARBA" id="ARBA00023163"/>
    </source>
</evidence>
<feature type="compositionally biased region" description="Polar residues" evidence="5">
    <location>
        <begin position="487"/>
        <end position="505"/>
    </location>
</feature>
<evidence type="ECO:0000256" key="5">
    <source>
        <dbReference type="SAM" id="MobiDB-lite"/>
    </source>
</evidence>
<name>A0A5C2SDR4_9APHY</name>
<protein>
    <submittedName>
        <fullName evidence="9">Uncharacterized protein</fullName>
    </submittedName>
</protein>
<dbReference type="Gene3D" id="1.10.10.60">
    <property type="entry name" value="Homeodomain-like"/>
    <property type="match status" value="4"/>
</dbReference>
<organism evidence="9 10">
    <name type="scientific">Lentinus tigrinus ALCF2SS1-6</name>
    <dbReference type="NCBI Taxonomy" id="1328759"/>
    <lineage>
        <taxon>Eukaryota</taxon>
        <taxon>Fungi</taxon>
        <taxon>Dikarya</taxon>
        <taxon>Basidiomycota</taxon>
        <taxon>Agaricomycotina</taxon>
        <taxon>Agaricomycetes</taxon>
        <taxon>Polyporales</taxon>
        <taxon>Polyporaceae</taxon>
        <taxon>Lentinus</taxon>
    </lineage>
</organism>
<evidence type="ECO:0000256" key="4">
    <source>
        <dbReference type="ARBA" id="ARBA00023242"/>
    </source>
</evidence>
<dbReference type="AlphaFoldDB" id="A0A5C2SDR4"/>
<feature type="domain" description="HTH myb-type" evidence="8">
    <location>
        <begin position="351"/>
        <end position="402"/>
    </location>
</feature>
<evidence type="ECO:0000259" key="6">
    <source>
        <dbReference type="PROSITE" id="PS50090"/>
    </source>
</evidence>
<dbReference type="GO" id="GO:0042796">
    <property type="term" value="P:snRNA transcription by RNA polymerase III"/>
    <property type="evidence" value="ECO:0007669"/>
    <property type="project" value="TreeGrafter"/>
</dbReference>
<dbReference type="GO" id="GO:0019185">
    <property type="term" value="C:snRNA-activating protein complex"/>
    <property type="evidence" value="ECO:0007669"/>
    <property type="project" value="TreeGrafter"/>
</dbReference>
<dbReference type="SMART" id="SM00717">
    <property type="entry name" value="SANT"/>
    <property type="match status" value="5"/>
</dbReference>
<dbReference type="PROSITE" id="PS50090">
    <property type="entry name" value="MYB_LIKE"/>
    <property type="match status" value="4"/>
</dbReference>
<dbReference type="Proteomes" id="UP000313359">
    <property type="component" value="Unassembled WGS sequence"/>
</dbReference>
<accession>A0A5C2SDR4</accession>
<dbReference type="CDD" id="cd00167">
    <property type="entry name" value="SANT"/>
    <property type="match status" value="4"/>
</dbReference>
<dbReference type="InterPro" id="IPR017930">
    <property type="entry name" value="Myb_dom"/>
</dbReference>
<dbReference type="PROSITE" id="PS51294">
    <property type="entry name" value="HTH_MYB"/>
    <property type="match status" value="3"/>
</dbReference>
<feature type="compositionally biased region" description="Basic residues" evidence="5">
    <location>
        <begin position="470"/>
        <end position="480"/>
    </location>
</feature>
<feature type="domain" description="HTH myb-type" evidence="8">
    <location>
        <begin position="295"/>
        <end position="349"/>
    </location>
</feature>
<dbReference type="PROSITE" id="PS51293">
    <property type="entry name" value="SANT"/>
    <property type="match status" value="1"/>
</dbReference>
<proteinExistence type="predicted"/>
<dbReference type="OrthoDB" id="2143914at2759"/>
<dbReference type="InterPro" id="IPR051575">
    <property type="entry name" value="Myb-like_DNA-bd"/>
</dbReference>
<feature type="non-terminal residue" evidence="9">
    <location>
        <position position="505"/>
    </location>
</feature>
<feature type="region of interest" description="Disordered" evidence="5">
    <location>
        <begin position="401"/>
        <end position="505"/>
    </location>
</feature>
<dbReference type="InterPro" id="IPR009057">
    <property type="entry name" value="Homeodomain-like_sf"/>
</dbReference>
<dbReference type="GO" id="GO:0001006">
    <property type="term" value="F:RNA polymerase III type 3 promoter sequence-specific DNA binding"/>
    <property type="evidence" value="ECO:0007669"/>
    <property type="project" value="TreeGrafter"/>
</dbReference>
<evidence type="ECO:0000313" key="10">
    <source>
        <dbReference type="Proteomes" id="UP000313359"/>
    </source>
</evidence>
<dbReference type="STRING" id="1328759.A0A5C2SDR4"/>
<keyword evidence="2" id="KW-0238">DNA-binding</keyword>
<dbReference type="GO" id="GO:0042795">
    <property type="term" value="P:snRNA transcription by RNA polymerase II"/>
    <property type="evidence" value="ECO:0007669"/>
    <property type="project" value="TreeGrafter"/>
</dbReference>
<dbReference type="SUPFAM" id="SSF46689">
    <property type="entry name" value="Homeodomain-like"/>
    <property type="match status" value="4"/>
</dbReference>
<feature type="domain" description="Myb-like" evidence="6">
    <location>
        <begin position="192"/>
        <end position="238"/>
    </location>
</feature>
<keyword evidence="1" id="KW-0805">Transcription regulation</keyword>
<keyword evidence="10" id="KW-1185">Reference proteome</keyword>
<evidence type="ECO:0000256" key="1">
    <source>
        <dbReference type="ARBA" id="ARBA00023015"/>
    </source>
</evidence>